<accession>A0A347ZR99</accession>
<dbReference type="Gene3D" id="3.40.140.10">
    <property type="entry name" value="Cytidine Deaminase, domain 2"/>
    <property type="match status" value="1"/>
</dbReference>
<feature type="domain" description="JAB1/MPN/MOV34 metalloenzyme" evidence="1">
    <location>
        <begin position="45"/>
        <end position="152"/>
    </location>
</feature>
<dbReference type="GO" id="GO:0008237">
    <property type="term" value="F:metallopeptidase activity"/>
    <property type="evidence" value="ECO:0007669"/>
    <property type="project" value="InterPro"/>
</dbReference>
<reference evidence="2 3" key="1">
    <citation type="submission" date="2018-08" db="EMBL/GenBank/DDBJ databases">
        <title>Genomic Encyclopedia of Type Strains, Phase IV (KMG-IV): sequencing the most valuable type-strain genomes for metagenomic binning, comparative biology and taxonomic classification.</title>
        <authorList>
            <person name="Goeker M."/>
        </authorList>
    </citation>
    <scope>NUCLEOTIDE SEQUENCE [LARGE SCALE GENOMIC DNA]</scope>
    <source>
        <strain evidence="2 3">DSM 23923</strain>
    </source>
</reference>
<evidence type="ECO:0000313" key="2">
    <source>
        <dbReference type="EMBL" id="REG11616.1"/>
    </source>
</evidence>
<dbReference type="Proteomes" id="UP000256388">
    <property type="component" value="Unassembled WGS sequence"/>
</dbReference>
<protein>
    <submittedName>
        <fullName evidence="2">JAB1/Mov34/MPN/PAD-1 ubiquitin protease</fullName>
    </submittedName>
</protein>
<proteinExistence type="predicted"/>
<dbReference type="Pfam" id="PF01398">
    <property type="entry name" value="JAB"/>
    <property type="match status" value="1"/>
</dbReference>
<name>A0A347ZR99_9CHLR</name>
<evidence type="ECO:0000259" key="1">
    <source>
        <dbReference type="Pfam" id="PF01398"/>
    </source>
</evidence>
<keyword evidence="2" id="KW-0378">Hydrolase</keyword>
<dbReference type="RefSeq" id="WP_116224738.1">
    <property type="nucleotide sequence ID" value="NZ_AP018437.1"/>
</dbReference>
<organism evidence="2 3">
    <name type="scientific">Pelolinea submarina</name>
    <dbReference type="NCBI Taxonomy" id="913107"/>
    <lineage>
        <taxon>Bacteria</taxon>
        <taxon>Bacillati</taxon>
        <taxon>Chloroflexota</taxon>
        <taxon>Anaerolineae</taxon>
        <taxon>Anaerolineales</taxon>
        <taxon>Anaerolineaceae</taxon>
        <taxon>Pelolinea</taxon>
    </lineage>
</organism>
<sequence length="225" mass="26186">MNIYPRVKLFDKPGIKPQHSRIPIHNALRWEPANEEMQRVQPPLSIFVTQNAYVRMCAHAGSDLDNEVGGWMAGKYCRDSLHGTPFIVVDTVLPAVYTEQGAAHLTFTGDTQVALHNHLEEHYPNKVFLGWYHTHPRMGVFFSAWDLWLHQNFFPEAWQVALVIEPHQSVGGFFIRKPDGTIDQRSYFGFYELTNRRQRSVVFWKNLQPAWDSIEFDEEEESEEV</sequence>
<comment type="caution">
    <text evidence="2">The sequence shown here is derived from an EMBL/GenBank/DDBJ whole genome shotgun (WGS) entry which is preliminary data.</text>
</comment>
<dbReference type="AlphaFoldDB" id="A0A347ZR99"/>
<gene>
    <name evidence="2" type="ORF">DFR64_1508</name>
</gene>
<dbReference type="GO" id="GO:0006508">
    <property type="term" value="P:proteolysis"/>
    <property type="evidence" value="ECO:0007669"/>
    <property type="project" value="UniProtKB-KW"/>
</dbReference>
<dbReference type="OrthoDB" id="3292458at2"/>
<dbReference type="SUPFAM" id="SSF102712">
    <property type="entry name" value="JAB1/MPN domain"/>
    <property type="match status" value="1"/>
</dbReference>
<keyword evidence="2" id="KW-0645">Protease</keyword>
<evidence type="ECO:0000313" key="3">
    <source>
        <dbReference type="Proteomes" id="UP000256388"/>
    </source>
</evidence>
<dbReference type="EMBL" id="QUMS01000001">
    <property type="protein sequence ID" value="REG11616.1"/>
    <property type="molecule type" value="Genomic_DNA"/>
</dbReference>
<keyword evidence="3" id="KW-1185">Reference proteome</keyword>
<dbReference type="InterPro" id="IPR000555">
    <property type="entry name" value="JAMM/MPN+_dom"/>
</dbReference>